<dbReference type="GO" id="GO:0017000">
    <property type="term" value="P:antibiotic biosynthetic process"/>
    <property type="evidence" value="ECO:0007669"/>
    <property type="project" value="UniProtKB-ARBA"/>
</dbReference>
<dbReference type="CDD" id="cd03784">
    <property type="entry name" value="GT1_Gtf-like"/>
    <property type="match status" value="1"/>
</dbReference>
<keyword evidence="7" id="KW-1185">Reference proteome</keyword>
<evidence type="ECO:0000256" key="3">
    <source>
        <dbReference type="ARBA" id="ARBA00022679"/>
    </source>
</evidence>
<evidence type="ECO:0000313" key="7">
    <source>
        <dbReference type="Proteomes" id="UP000630718"/>
    </source>
</evidence>
<dbReference type="AlphaFoldDB" id="A0A919E3G1"/>
<gene>
    <name evidence="6" type="ORF">GCM10018772_37070</name>
</gene>
<dbReference type="Proteomes" id="UP000630718">
    <property type="component" value="Unassembled WGS sequence"/>
</dbReference>
<evidence type="ECO:0000259" key="5">
    <source>
        <dbReference type="Pfam" id="PF21036"/>
    </source>
</evidence>
<feature type="domain" description="Erythromycin biosynthesis protein CIII-like N-terminal" evidence="5">
    <location>
        <begin position="28"/>
        <end position="217"/>
    </location>
</feature>
<dbReference type="PANTHER" id="PTHR48050:SF13">
    <property type="entry name" value="STEROL 3-BETA-GLUCOSYLTRANSFERASE UGT80A2"/>
    <property type="match status" value="1"/>
</dbReference>
<dbReference type="SUPFAM" id="SSF53756">
    <property type="entry name" value="UDP-Glycosyltransferase/glycogen phosphorylase"/>
    <property type="match status" value="1"/>
</dbReference>
<evidence type="ECO:0000256" key="1">
    <source>
        <dbReference type="ARBA" id="ARBA00006962"/>
    </source>
</evidence>
<name>A0A919E3G1_9ACTN</name>
<feature type="domain" description="Erythromycin biosynthesis protein CIII-like C-terminal" evidence="4">
    <location>
        <begin position="231"/>
        <end position="367"/>
    </location>
</feature>
<dbReference type="Gene3D" id="3.40.50.2000">
    <property type="entry name" value="Glycogen Phosphorylase B"/>
    <property type="match status" value="2"/>
</dbReference>
<evidence type="ECO:0000313" key="6">
    <source>
        <dbReference type="EMBL" id="GHF08533.1"/>
    </source>
</evidence>
<dbReference type="InterPro" id="IPR050426">
    <property type="entry name" value="Glycosyltransferase_28"/>
</dbReference>
<dbReference type="GO" id="GO:0016758">
    <property type="term" value="F:hexosyltransferase activity"/>
    <property type="evidence" value="ECO:0007669"/>
    <property type="project" value="UniProtKB-ARBA"/>
</dbReference>
<organism evidence="6 7">
    <name type="scientific">Streptomyces fumanus</name>
    <dbReference type="NCBI Taxonomy" id="67302"/>
    <lineage>
        <taxon>Bacteria</taxon>
        <taxon>Bacillati</taxon>
        <taxon>Actinomycetota</taxon>
        <taxon>Actinomycetes</taxon>
        <taxon>Kitasatosporales</taxon>
        <taxon>Streptomycetaceae</taxon>
        <taxon>Streptomyces</taxon>
    </lineage>
</organism>
<dbReference type="GO" id="GO:0008194">
    <property type="term" value="F:UDP-glycosyltransferase activity"/>
    <property type="evidence" value="ECO:0007669"/>
    <property type="project" value="InterPro"/>
</dbReference>
<reference evidence="6" key="2">
    <citation type="submission" date="2020-09" db="EMBL/GenBank/DDBJ databases">
        <authorList>
            <person name="Sun Q."/>
            <person name="Ohkuma M."/>
        </authorList>
    </citation>
    <scope>NUCLEOTIDE SEQUENCE</scope>
    <source>
        <strain evidence="6">JCM 4477</strain>
    </source>
</reference>
<evidence type="ECO:0000256" key="2">
    <source>
        <dbReference type="ARBA" id="ARBA00022676"/>
    </source>
</evidence>
<dbReference type="InterPro" id="IPR002213">
    <property type="entry name" value="UDP_glucos_trans"/>
</dbReference>
<protein>
    <submittedName>
        <fullName evidence="6">DNTP-hexose glycosyl transferase</fullName>
    </submittedName>
</protein>
<comment type="similarity">
    <text evidence="1">Belongs to the glycosyltransferase 28 family.</text>
</comment>
<dbReference type="Pfam" id="PF06722">
    <property type="entry name" value="EryCIII-like_C"/>
    <property type="match status" value="1"/>
</dbReference>
<comment type="caution">
    <text evidence="6">The sequence shown here is derived from an EMBL/GenBank/DDBJ whole genome shotgun (WGS) entry which is preliminary data.</text>
</comment>
<dbReference type="InterPro" id="IPR010610">
    <property type="entry name" value="EryCIII-like_C"/>
</dbReference>
<dbReference type="Pfam" id="PF21036">
    <property type="entry name" value="EryCIII-like_N"/>
    <property type="match status" value="1"/>
</dbReference>
<evidence type="ECO:0000259" key="4">
    <source>
        <dbReference type="Pfam" id="PF06722"/>
    </source>
</evidence>
<dbReference type="InterPro" id="IPR048284">
    <property type="entry name" value="EryCIII-like_N"/>
</dbReference>
<dbReference type="EMBL" id="BNBI01000007">
    <property type="protein sequence ID" value="GHF08533.1"/>
    <property type="molecule type" value="Genomic_DNA"/>
</dbReference>
<keyword evidence="2" id="KW-0328">Glycosyltransferase</keyword>
<proteinExistence type="inferred from homology"/>
<reference evidence="6" key="1">
    <citation type="journal article" date="2014" name="Int. J. Syst. Evol. Microbiol.">
        <title>Complete genome sequence of Corynebacterium casei LMG S-19264T (=DSM 44701T), isolated from a smear-ripened cheese.</title>
        <authorList>
            <consortium name="US DOE Joint Genome Institute (JGI-PGF)"/>
            <person name="Walter F."/>
            <person name="Albersmeier A."/>
            <person name="Kalinowski J."/>
            <person name="Ruckert C."/>
        </authorList>
    </citation>
    <scope>NUCLEOTIDE SEQUENCE</scope>
    <source>
        <strain evidence="6">JCM 4477</strain>
    </source>
</reference>
<sequence length="372" mass="40151">MRQPMKILFIPGNSPYPIFSHTPLATAARNAGHQVFMGGIDWVLPNIASVGLPAVKISPVSMEEVSAFMGAMPEDPAEQLKAVGRVYAEIAVDSLDRLLDLADHWRPDLVVGGGMFYTAPLLADHLGIPSVRLEWDRIDSRAYDPGAEPVLAPVLAELGLDKVPAPDLWLDVCPPSLRPEDAVPAKLMRWVPGNPQKPLEPWMYTKGDRPRVYITAGTRLFSGEGLRDMARSVGKLGAEVVVGAPEAVAAELREEVPEVRVGWVPLDVLAPTCDVIIHHGGGGTDMTALNAGVPQLIAHPEYPTTATRRIVEYGAAALVESGGYEEINAACESLLKDPSYRVRAQAVSREMAQLPPAHEIVGDLERLVAERA</sequence>
<dbReference type="PANTHER" id="PTHR48050">
    <property type="entry name" value="STEROL 3-BETA-GLUCOSYLTRANSFERASE"/>
    <property type="match status" value="1"/>
</dbReference>
<accession>A0A919E3G1</accession>
<keyword evidence="3 6" id="KW-0808">Transferase</keyword>